<accession>A0ABS3Z3M4</accession>
<comment type="caution">
    <text evidence="1">The sequence shown here is derived from an EMBL/GenBank/DDBJ whole genome shotgun (WGS) entry which is preliminary data.</text>
</comment>
<evidence type="ECO:0000313" key="2">
    <source>
        <dbReference type="Proteomes" id="UP000677244"/>
    </source>
</evidence>
<name>A0ABS3Z3M4_9BACT</name>
<dbReference type="Proteomes" id="UP000677244">
    <property type="component" value="Unassembled WGS sequence"/>
</dbReference>
<dbReference type="RefSeq" id="WP_209143678.1">
    <property type="nucleotide sequence ID" value="NZ_JAGHKO010000017.1"/>
</dbReference>
<protein>
    <submittedName>
        <fullName evidence="1">Uncharacterized protein</fullName>
    </submittedName>
</protein>
<dbReference type="EMBL" id="JAGHKO010000017">
    <property type="protein sequence ID" value="MBO9204773.1"/>
    <property type="molecule type" value="Genomic_DNA"/>
</dbReference>
<gene>
    <name evidence="1" type="ORF">J7I42_31075</name>
</gene>
<reference evidence="1 2" key="1">
    <citation type="submission" date="2021-03" db="EMBL/GenBank/DDBJ databases">
        <title>Assistant Professor.</title>
        <authorList>
            <person name="Huq M.A."/>
        </authorList>
    </citation>
    <scope>NUCLEOTIDE SEQUENCE [LARGE SCALE GENOMIC DNA]</scope>
    <source>
        <strain evidence="1 2">MAH-29</strain>
    </source>
</reference>
<organism evidence="1 2">
    <name type="scientific">Niastella soli</name>
    <dbReference type="NCBI Taxonomy" id="2821487"/>
    <lineage>
        <taxon>Bacteria</taxon>
        <taxon>Pseudomonadati</taxon>
        <taxon>Bacteroidota</taxon>
        <taxon>Chitinophagia</taxon>
        <taxon>Chitinophagales</taxon>
        <taxon>Chitinophagaceae</taxon>
        <taxon>Niastella</taxon>
    </lineage>
</organism>
<evidence type="ECO:0000313" key="1">
    <source>
        <dbReference type="EMBL" id="MBO9204773.1"/>
    </source>
</evidence>
<proteinExistence type="predicted"/>
<sequence>MAHSNNSLVTGKLRGSLGKELVFREWAGKTVVAKAPKKRKGEPTAKQVEIQEKFLIASRYAKAIVESADKSMAEAYAAVLKPRQNVYSRALEDFMSPPIVKSIDTRDYKGTAGNKIVVRAIDDFRVVDVQVEIYAANGTLLETGKAIQAIYGLDWTYTATQANTPLAGTKIKAIATDVPGNDGILDVSL</sequence>
<keyword evidence="2" id="KW-1185">Reference proteome</keyword>